<reference evidence="5" key="1">
    <citation type="submission" date="2016-02" db="EMBL/GenBank/DDBJ databases">
        <title>Halorhodospira halochloris DSM-1059 complete genome, version 2.</title>
        <authorList>
            <person name="Tsukatani Y."/>
        </authorList>
    </citation>
    <scope>NUCLEOTIDE SEQUENCE</scope>
    <source>
        <strain evidence="5">DSM 1059</strain>
    </source>
</reference>
<evidence type="ECO:0000313" key="6">
    <source>
        <dbReference type="Proteomes" id="UP000218890"/>
    </source>
</evidence>
<organism evidence="5 6">
    <name type="scientific">Halorhodospira halochloris</name>
    <name type="common">Ectothiorhodospira halochloris</name>
    <dbReference type="NCBI Taxonomy" id="1052"/>
    <lineage>
        <taxon>Bacteria</taxon>
        <taxon>Pseudomonadati</taxon>
        <taxon>Pseudomonadota</taxon>
        <taxon>Gammaproteobacteria</taxon>
        <taxon>Chromatiales</taxon>
        <taxon>Ectothiorhodospiraceae</taxon>
        <taxon>Halorhodospira</taxon>
    </lineage>
</organism>
<accession>A0A0X8X6K6</accession>
<gene>
    <name evidence="5" type="ORF">HH1059_23900</name>
</gene>
<dbReference type="SMART" id="SM00028">
    <property type="entry name" value="TPR"/>
    <property type="match status" value="3"/>
</dbReference>
<dbReference type="InterPro" id="IPR011990">
    <property type="entry name" value="TPR-like_helical_dom_sf"/>
</dbReference>
<protein>
    <submittedName>
        <fullName evidence="5">TPR-domain containing protein</fullName>
    </submittedName>
</protein>
<dbReference type="Pfam" id="PF14559">
    <property type="entry name" value="TPR_19"/>
    <property type="match status" value="1"/>
</dbReference>
<dbReference type="PANTHER" id="PTHR45586:SF1">
    <property type="entry name" value="LIPOPOLYSACCHARIDE ASSEMBLY PROTEIN B"/>
    <property type="match status" value="1"/>
</dbReference>
<dbReference type="OrthoDB" id="5455347at2"/>
<evidence type="ECO:0000256" key="3">
    <source>
        <dbReference type="PROSITE-ProRule" id="PRU00339"/>
    </source>
</evidence>
<evidence type="ECO:0000256" key="1">
    <source>
        <dbReference type="ARBA" id="ARBA00022737"/>
    </source>
</evidence>
<dbReference type="PROSITE" id="PS50005">
    <property type="entry name" value="TPR"/>
    <property type="match status" value="1"/>
</dbReference>
<evidence type="ECO:0000313" key="5">
    <source>
        <dbReference type="EMBL" id="BAU56461.1"/>
    </source>
</evidence>
<sequence length="224" mass="25202">MTPDKANPLTLLLLLAPLAASGNDIDRDSLPDPDALTPPPMAEPPAPDPTPGRAADTDEIQARLELARLLADREHYDEAIQEYRRVLEAEPERIKARVGLARTLFWAGQHEAAAAEIEAIDTEDLSLQERLFIADLHLSNDDYDAAIELYAAYLAEHPDDHEVRHKKALALAWSERHAAAIEQFEALVEARPRDRQLQRQFAKVLTWADKPDRAIEMLQRSLEE</sequence>
<keyword evidence="6" id="KW-1185">Reference proteome</keyword>
<dbReference type="Gene3D" id="1.25.40.10">
    <property type="entry name" value="Tetratricopeptide repeat domain"/>
    <property type="match status" value="2"/>
</dbReference>
<name>A0A0X8X6K6_HALHR</name>
<proteinExistence type="predicted"/>
<keyword evidence="2 3" id="KW-0802">TPR repeat</keyword>
<dbReference type="RefSeq" id="WP_096406339.1">
    <property type="nucleotide sequence ID" value="NZ_AP017372.2"/>
</dbReference>
<dbReference type="Proteomes" id="UP000218890">
    <property type="component" value="Chromosome"/>
</dbReference>
<evidence type="ECO:0000256" key="2">
    <source>
        <dbReference type="ARBA" id="ARBA00022803"/>
    </source>
</evidence>
<dbReference type="PANTHER" id="PTHR45586">
    <property type="entry name" value="TPR REPEAT-CONTAINING PROTEIN PA4667"/>
    <property type="match status" value="1"/>
</dbReference>
<dbReference type="Pfam" id="PF13432">
    <property type="entry name" value="TPR_16"/>
    <property type="match status" value="1"/>
</dbReference>
<feature type="region of interest" description="Disordered" evidence="4">
    <location>
        <begin position="22"/>
        <end position="55"/>
    </location>
</feature>
<keyword evidence="1" id="KW-0677">Repeat</keyword>
<feature type="repeat" description="TPR" evidence="3">
    <location>
        <begin position="60"/>
        <end position="93"/>
    </location>
</feature>
<feature type="compositionally biased region" description="Pro residues" evidence="4">
    <location>
        <begin position="36"/>
        <end position="50"/>
    </location>
</feature>
<dbReference type="SUPFAM" id="SSF48452">
    <property type="entry name" value="TPR-like"/>
    <property type="match status" value="1"/>
</dbReference>
<dbReference type="AlphaFoldDB" id="A0A0X8X6K6"/>
<dbReference type="InterPro" id="IPR051012">
    <property type="entry name" value="CellSynth/LPSAsmb/PSIAsmb"/>
</dbReference>
<dbReference type="KEGG" id="hhk:HH1059_23900"/>
<dbReference type="InterPro" id="IPR019734">
    <property type="entry name" value="TPR_rpt"/>
</dbReference>
<dbReference type="EMBL" id="AP017372">
    <property type="protein sequence ID" value="BAU56461.1"/>
    <property type="molecule type" value="Genomic_DNA"/>
</dbReference>
<evidence type="ECO:0000256" key="4">
    <source>
        <dbReference type="SAM" id="MobiDB-lite"/>
    </source>
</evidence>